<name>A0A0R0E9D1_SOYBN</name>
<feature type="signal peptide" evidence="1">
    <location>
        <begin position="1"/>
        <end position="20"/>
    </location>
</feature>
<reference evidence="2 3" key="1">
    <citation type="journal article" date="2010" name="Nature">
        <title>Genome sequence of the palaeopolyploid soybean.</title>
        <authorList>
            <person name="Schmutz J."/>
            <person name="Cannon S.B."/>
            <person name="Schlueter J."/>
            <person name="Ma J."/>
            <person name="Mitros T."/>
            <person name="Nelson W."/>
            <person name="Hyten D.L."/>
            <person name="Song Q."/>
            <person name="Thelen J.J."/>
            <person name="Cheng J."/>
            <person name="Xu D."/>
            <person name="Hellsten U."/>
            <person name="May G.D."/>
            <person name="Yu Y."/>
            <person name="Sakurai T."/>
            <person name="Umezawa T."/>
            <person name="Bhattacharyya M.K."/>
            <person name="Sandhu D."/>
            <person name="Valliyodan B."/>
            <person name="Lindquist E."/>
            <person name="Peto M."/>
            <person name="Grant D."/>
            <person name="Shu S."/>
            <person name="Goodstein D."/>
            <person name="Barry K."/>
            <person name="Futrell-Griggs M."/>
            <person name="Abernathy B."/>
            <person name="Du J."/>
            <person name="Tian Z."/>
            <person name="Zhu L."/>
            <person name="Gill N."/>
            <person name="Joshi T."/>
            <person name="Libault M."/>
            <person name="Sethuraman A."/>
            <person name="Zhang X.-C."/>
            <person name="Shinozaki K."/>
            <person name="Nguyen H.T."/>
            <person name="Wing R.A."/>
            <person name="Cregan P."/>
            <person name="Specht J."/>
            <person name="Grimwood J."/>
            <person name="Rokhsar D."/>
            <person name="Stacey G."/>
            <person name="Shoemaker R.C."/>
            <person name="Jackson S.A."/>
        </authorList>
    </citation>
    <scope>NUCLEOTIDE SEQUENCE</scope>
    <source>
        <strain evidence="3">cv. Williams 82</strain>
        <tissue evidence="2">Callus</tissue>
    </source>
</reference>
<evidence type="ECO:0000313" key="4">
    <source>
        <dbReference type="Proteomes" id="UP000008827"/>
    </source>
</evidence>
<keyword evidence="4" id="KW-1185">Reference proteome</keyword>
<dbReference type="EnsemblPlants" id="KRG90507">
    <property type="protein sequence ID" value="KRG90507"/>
    <property type="gene ID" value="GLYMA_20G095600"/>
</dbReference>
<accession>A0A0R0E9D1</accession>
<dbReference type="InParanoid" id="A0A0R0E9D1"/>
<dbReference type="Gramene" id="KRG90507">
    <property type="protein sequence ID" value="KRG90507"/>
    <property type="gene ID" value="GLYMA_20G095600"/>
</dbReference>
<organism evidence="2">
    <name type="scientific">Glycine max</name>
    <name type="common">Soybean</name>
    <name type="synonym">Glycine hispida</name>
    <dbReference type="NCBI Taxonomy" id="3847"/>
    <lineage>
        <taxon>Eukaryota</taxon>
        <taxon>Viridiplantae</taxon>
        <taxon>Streptophyta</taxon>
        <taxon>Embryophyta</taxon>
        <taxon>Tracheophyta</taxon>
        <taxon>Spermatophyta</taxon>
        <taxon>Magnoliopsida</taxon>
        <taxon>eudicotyledons</taxon>
        <taxon>Gunneridae</taxon>
        <taxon>Pentapetalae</taxon>
        <taxon>rosids</taxon>
        <taxon>fabids</taxon>
        <taxon>Fabales</taxon>
        <taxon>Fabaceae</taxon>
        <taxon>Papilionoideae</taxon>
        <taxon>50 kb inversion clade</taxon>
        <taxon>NPAAA clade</taxon>
        <taxon>indigoferoid/millettioid clade</taxon>
        <taxon>Phaseoleae</taxon>
        <taxon>Glycine</taxon>
        <taxon>Glycine subgen. Soja</taxon>
    </lineage>
</organism>
<evidence type="ECO:0000256" key="1">
    <source>
        <dbReference type="SAM" id="SignalP"/>
    </source>
</evidence>
<evidence type="ECO:0000313" key="2">
    <source>
        <dbReference type="EMBL" id="KRG90507.1"/>
    </source>
</evidence>
<protein>
    <recommendedName>
        <fullName evidence="5">Secreted protein</fullName>
    </recommendedName>
</protein>
<evidence type="ECO:0000313" key="3">
    <source>
        <dbReference type="EnsemblPlants" id="KRG90507"/>
    </source>
</evidence>
<keyword evidence="1" id="KW-0732">Signal</keyword>
<reference evidence="3" key="2">
    <citation type="submission" date="2018-02" db="UniProtKB">
        <authorList>
            <consortium name="EnsemblPlants"/>
        </authorList>
    </citation>
    <scope>IDENTIFICATION</scope>
    <source>
        <strain evidence="3">Williams 82</strain>
    </source>
</reference>
<feature type="chain" id="PRO_5014520714" description="Secreted protein" evidence="1">
    <location>
        <begin position="21"/>
        <end position="81"/>
    </location>
</feature>
<dbReference type="Proteomes" id="UP000008827">
    <property type="component" value="Chromosome 20"/>
</dbReference>
<evidence type="ECO:0008006" key="5">
    <source>
        <dbReference type="Google" id="ProtNLM"/>
    </source>
</evidence>
<dbReference type="EMBL" id="CM000853">
    <property type="protein sequence ID" value="KRG90507.1"/>
    <property type="molecule type" value="Genomic_DNA"/>
</dbReference>
<dbReference type="AlphaFoldDB" id="A0A0R0E9D1"/>
<proteinExistence type="predicted"/>
<sequence>MLKAIVFLFIPASQSSQTCGFSHTNPHSSMSFKGKSPLGSPTYFSSNFDFSWQSSSPLYTSSLVLISPVTRDIFFSFSDML</sequence>
<reference evidence="2" key="3">
    <citation type="submission" date="2018-07" db="EMBL/GenBank/DDBJ databases">
        <title>WGS assembly of Glycine max.</title>
        <authorList>
            <person name="Schmutz J."/>
            <person name="Cannon S."/>
            <person name="Schlueter J."/>
            <person name="Ma J."/>
            <person name="Mitros T."/>
            <person name="Nelson W."/>
            <person name="Hyten D."/>
            <person name="Song Q."/>
            <person name="Thelen J."/>
            <person name="Cheng J."/>
            <person name="Xu D."/>
            <person name="Hellsten U."/>
            <person name="May G."/>
            <person name="Yu Y."/>
            <person name="Sakurai T."/>
            <person name="Umezawa T."/>
            <person name="Bhattacharyya M."/>
            <person name="Sandhu D."/>
            <person name="Valliyodan B."/>
            <person name="Lindquist E."/>
            <person name="Peto M."/>
            <person name="Grant D."/>
            <person name="Shu S."/>
            <person name="Goodstein D."/>
            <person name="Barry K."/>
            <person name="Futrell-Griggs M."/>
            <person name="Abernathy B."/>
            <person name="Du J."/>
            <person name="Tian Z."/>
            <person name="Zhu L."/>
            <person name="Gill N."/>
            <person name="Joshi T."/>
            <person name="Libault M."/>
            <person name="Sethuraman A."/>
            <person name="Zhang X."/>
            <person name="Shinozaki K."/>
            <person name="Nguyen H."/>
            <person name="Wing R."/>
            <person name="Cregan P."/>
            <person name="Specht J."/>
            <person name="Grimwood J."/>
            <person name="Rokhsar D."/>
            <person name="Stacey G."/>
            <person name="Shoemaker R."/>
            <person name="Jackson S."/>
        </authorList>
    </citation>
    <scope>NUCLEOTIDE SEQUENCE</scope>
    <source>
        <tissue evidence="2">Callus</tissue>
    </source>
</reference>
<gene>
    <name evidence="2" type="ORF">GLYMA_20G095600</name>
</gene>